<dbReference type="KEGG" id="mee:DA075_06445"/>
<feature type="region of interest" description="Disordered" evidence="1">
    <location>
        <begin position="410"/>
        <end position="432"/>
    </location>
</feature>
<dbReference type="AlphaFoldDB" id="A0A2R4WGF0"/>
<feature type="domain" description="SGNH hydrolase-type esterase" evidence="3">
    <location>
        <begin position="236"/>
        <end position="438"/>
    </location>
</feature>
<reference evidence="4 5" key="1">
    <citation type="submission" date="2018-04" db="EMBL/GenBank/DDBJ databases">
        <title>Methylobacterium sp. PR1016A genome.</title>
        <authorList>
            <person name="Park W."/>
        </authorList>
    </citation>
    <scope>NUCLEOTIDE SEQUENCE [LARGE SCALE GENOMIC DNA]</scope>
    <source>
        <strain evidence="4 5">PR1016A</strain>
    </source>
</reference>
<proteinExistence type="predicted"/>
<dbReference type="InterPro" id="IPR036514">
    <property type="entry name" value="SGNH_hydro_sf"/>
</dbReference>
<dbReference type="SUPFAM" id="SSF52266">
    <property type="entry name" value="SGNH hydrolase"/>
    <property type="match status" value="1"/>
</dbReference>
<keyword evidence="2" id="KW-0732">Signal</keyword>
<evidence type="ECO:0000313" key="4">
    <source>
        <dbReference type="EMBL" id="AWB20608.1"/>
    </source>
</evidence>
<dbReference type="Proteomes" id="UP000244755">
    <property type="component" value="Chromosome 1"/>
</dbReference>
<evidence type="ECO:0000259" key="3">
    <source>
        <dbReference type="Pfam" id="PF13472"/>
    </source>
</evidence>
<dbReference type="PANTHER" id="PTHR43784">
    <property type="entry name" value="GDSL-LIKE LIPASE/ACYLHYDROLASE, PUTATIVE (AFU_ORTHOLOGUE AFUA_2G00820)-RELATED"/>
    <property type="match status" value="1"/>
</dbReference>
<dbReference type="OrthoDB" id="1828825at2"/>
<dbReference type="InterPro" id="IPR053140">
    <property type="entry name" value="GDSL_Rv0518-like"/>
</dbReference>
<accession>A0A2R4WGF0</accession>
<dbReference type="InterPro" id="IPR013830">
    <property type="entry name" value="SGNH_hydro"/>
</dbReference>
<dbReference type="Pfam" id="PF13472">
    <property type="entry name" value="Lipase_GDSL_2"/>
    <property type="match status" value="1"/>
</dbReference>
<name>A0A2R4WGF0_9HYPH</name>
<feature type="chain" id="PRO_5015309948" evidence="2">
    <location>
        <begin position="25"/>
        <end position="455"/>
    </location>
</feature>
<keyword evidence="5" id="KW-1185">Reference proteome</keyword>
<dbReference type="RefSeq" id="WP_099952509.1">
    <property type="nucleotide sequence ID" value="NZ_CP028843.1"/>
</dbReference>
<evidence type="ECO:0000313" key="5">
    <source>
        <dbReference type="Proteomes" id="UP000244755"/>
    </source>
</evidence>
<evidence type="ECO:0000256" key="2">
    <source>
        <dbReference type="SAM" id="SignalP"/>
    </source>
</evidence>
<dbReference type="GO" id="GO:0016788">
    <property type="term" value="F:hydrolase activity, acting on ester bonds"/>
    <property type="evidence" value="ECO:0007669"/>
    <property type="project" value="UniProtKB-ARBA"/>
</dbReference>
<protein>
    <submittedName>
        <fullName evidence="4">Lysophospholipase</fullName>
    </submittedName>
</protein>
<dbReference type="PANTHER" id="PTHR43784:SF2">
    <property type="entry name" value="GDSL-LIKE LIPASE_ACYLHYDROLASE, PUTATIVE (AFU_ORTHOLOGUE AFUA_2G00820)-RELATED"/>
    <property type="match status" value="1"/>
</dbReference>
<gene>
    <name evidence="4" type="ORF">DA075_06445</name>
</gene>
<sequence>MRWHAAAALAAIGLGLLCAAPARAQDGRHSEARNSEARTWATAWAGSVQGPYPVGNPSAQPDLSFAFPDPAAGARDQTLRLVLRPDVWGREARLRISNAFGTQPLTLDGVHAGLQLGGAALVPGTNRPVRFSGQDRVTVPPGGEAWSDPVALPFAADPEAPLLAGRKLAVSLHVVGASGPMTWHAKALQTSYATAPGAGARGADEGEAAFPYSTASWFFVDAVDMAVSAPTPVVVAFGDSITDGTASTMNGDDRWPDVLSRRLHAQLGNRVSVVNAGIGGNQVVGPAEYNAQKPFPGGPSALSRLDRDVIGLSGVASVIWLEGINDFSRNGEASLPAVEAGMREGVARLRARLPGVRVIGATLTSAKGSSSAAHGHPEQDEKRRGLNAFLRGSGVFDAVVDFDAATLDPATGGLRPEMVPESTTGGKGDRLHPNRAGYLAMGSGIDLGAVLTTGR</sequence>
<dbReference type="EMBL" id="CP028843">
    <property type="protein sequence ID" value="AWB20608.1"/>
    <property type="molecule type" value="Genomic_DNA"/>
</dbReference>
<organism evidence="4 5">
    <name type="scientific">Methylobacterium currus</name>
    <dbReference type="NCBI Taxonomy" id="2051553"/>
    <lineage>
        <taxon>Bacteria</taxon>
        <taxon>Pseudomonadati</taxon>
        <taxon>Pseudomonadota</taxon>
        <taxon>Alphaproteobacteria</taxon>
        <taxon>Hyphomicrobiales</taxon>
        <taxon>Methylobacteriaceae</taxon>
        <taxon>Methylobacterium</taxon>
    </lineage>
</organism>
<dbReference type="Gene3D" id="3.40.50.1110">
    <property type="entry name" value="SGNH hydrolase"/>
    <property type="match status" value="1"/>
</dbReference>
<evidence type="ECO:0000256" key="1">
    <source>
        <dbReference type="SAM" id="MobiDB-lite"/>
    </source>
</evidence>
<feature type="signal peptide" evidence="2">
    <location>
        <begin position="1"/>
        <end position="24"/>
    </location>
</feature>